<dbReference type="Proteomes" id="UP000051751">
    <property type="component" value="Unassembled WGS sequence"/>
</dbReference>
<evidence type="ECO:0000256" key="2">
    <source>
        <dbReference type="ARBA" id="ARBA00022490"/>
    </source>
</evidence>
<dbReference type="GO" id="GO:0051117">
    <property type="term" value="F:ATPase binding"/>
    <property type="evidence" value="ECO:0007669"/>
    <property type="project" value="TreeGrafter"/>
</dbReference>
<dbReference type="PANTHER" id="PTHR10381:SF70">
    <property type="entry name" value="ATP-DEPENDENT CLP PROTEASE PROTEOLYTIC SUBUNIT"/>
    <property type="match status" value="1"/>
</dbReference>
<name>A0A0R2FV71_9LACO</name>
<evidence type="ECO:0000256" key="5">
    <source>
        <dbReference type="ARBA" id="ARBA00022825"/>
    </source>
</evidence>
<keyword evidence="2" id="KW-0963">Cytoplasm</keyword>
<gene>
    <name evidence="8" type="ORF">IV38_GL001956</name>
    <name evidence="9" type="ORF">IV40_GL001881</name>
</gene>
<keyword evidence="5" id="KW-0720">Serine protease</keyword>
<evidence type="ECO:0000256" key="4">
    <source>
        <dbReference type="ARBA" id="ARBA00022801"/>
    </source>
</evidence>
<dbReference type="OrthoDB" id="9806592at2"/>
<feature type="compositionally biased region" description="Polar residues" evidence="7">
    <location>
        <begin position="207"/>
        <end position="217"/>
    </location>
</feature>
<evidence type="ECO:0000313" key="11">
    <source>
        <dbReference type="Proteomes" id="UP000051751"/>
    </source>
</evidence>
<evidence type="ECO:0000313" key="9">
    <source>
        <dbReference type="EMBL" id="KRN30293.1"/>
    </source>
</evidence>
<comment type="similarity">
    <text evidence="1 6">Belongs to the peptidase S14 family.</text>
</comment>
<sequence>MGEQEVIDVTAEIVDNDTGFFYDYFGIGAVYPSKIKQQLQNANGQDVTVNVASPGGDVFAASEIYSAIRGYQGHVTVNIQGMAASAASVIAMAGDTVNIAPTAMIMIHNAQTIAQGDYNAFDKTSDMIKKVNGSIVNAYVAKTGMSDTDLLNMMNRETWMTAQEAVDNHFADAIMFENSKAPQFINSAAPILSRDGLDKFKSLLKNSAVPQANNPELQTDEPEPQNTEQPASSNLQKKLAILMHKK</sequence>
<dbReference type="Proteomes" id="UP000051645">
    <property type="component" value="Unassembled WGS sequence"/>
</dbReference>
<evidence type="ECO:0000313" key="8">
    <source>
        <dbReference type="EMBL" id="KRN27742.1"/>
    </source>
</evidence>
<evidence type="ECO:0000256" key="1">
    <source>
        <dbReference type="ARBA" id="ARBA00007039"/>
    </source>
</evidence>
<keyword evidence="4" id="KW-0378">Hydrolase</keyword>
<evidence type="ECO:0000313" key="10">
    <source>
        <dbReference type="Proteomes" id="UP000051645"/>
    </source>
</evidence>
<dbReference type="InterPro" id="IPR001907">
    <property type="entry name" value="ClpP"/>
</dbReference>
<dbReference type="EMBL" id="JQAZ01000007">
    <property type="protein sequence ID" value="KRN30293.1"/>
    <property type="molecule type" value="Genomic_DNA"/>
</dbReference>
<dbReference type="GO" id="GO:0004176">
    <property type="term" value="F:ATP-dependent peptidase activity"/>
    <property type="evidence" value="ECO:0007669"/>
    <property type="project" value="InterPro"/>
</dbReference>
<dbReference type="STRING" id="81857.IV38_GL001956"/>
<keyword evidence="10" id="KW-1185">Reference proteome</keyword>
<evidence type="ECO:0000256" key="7">
    <source>
        <dbReference type="SAM" id="MobiDB-lite"/>
    </source>
</evidence>
<dbReference type="SUPFAM" id="SSF52096">
    <property type="entry name" value="ClpP/crotonase"/>
    <property type="match status" value="1"/>
</dbReference>
<feature type="region of interest" description="Disordered" evidence="7">
    <location>
        <begin position="207"/>
        <end position="236"/>
    </location>
</feature>
<feature type="compositionally biased region" description="Polar residues" evidence="7">
    <location>
        <begin position="224"/>
        <end position="236"/>
    </location>
</feature>
<dbReference type="PATRIC" id="fig|81857.3.peg.1988"/>
<evidence type="ECO:0000256" key="6">
    <source>
        <dbReference type="RuleBase" id="RU003567"/>
    </source>
</evidence>
<dbReference type="GO" id="GO:0009368">
    <property type="term" value="C:endopeptidase Clp complex"/>
    <property type="evidence" value="ECO:0007669"/>
    <property type="project" value="TreeGrafter"/>
</dbReference>
<protein>
    <recommendedName>
        <fullName evidence="6">ATP-dependent Clp protease proteolytic subunit</fullName>
    </recommendedName>
</protein>
<dbReference type="Pfam" id="PF00574">
    <property type="entry name" value="CLP_protease"/>
    <property type="match status" value="1"/>
</dbReference>
<dbReference type="CDD" id="cd07016">
    <property type="entry name" value="S14_ClpP_1"/>
    <property type="match status" value="1"/>
</dbReference>
<keyword evidence="3" id="KW-0645">Protease</keyword>
<accession>A0A0R2FV71</accession>
<organism evidence="9 10">
    <name type="scientific">Lactobacillus selangorensis</name>
    <dbReference type="NCBI Taxonomy" id="81857"/>
    <lineage>
        <taxon>Bacteria</taxon>
        <taxon>Bacillati</taxon>
        <taxon>Bacillota</taxon>
        <taxon>Bacilli</taxon>
        <taxon>Lactobacillales</taxon>
        <taxon>Lactobacillaceae</taxon>
        <taxon>Lactobacillus</taxon>
    </lineage>
</organism>
<dbReference type="Gene3D" id="3.90.226.10">
    <property type="entry name" value="2-enoyl-CoA Hydratase, Chain A, domain 1"/>
    <property type="match status" value="1"/>
</dbReference>
<proteinExistence type="inferred from homology"/>
<comment type="caution">
    <text evidence="9">The sequence shown here is derived from an EMBL/GenBank/DDBJ whole genome shotgun (WGS) entry which is preliminary data.</text>
</comment>
<dbReference type="PANTHER" id="PTHR10381">
    <property type="entry name" value="ATP-DEPENDENT CLP PROTEASE PROTEOLYTIC SUBUNIT"/>
    <property type="match status" value="1"/>
</dbReference>
<dbReference type="GO" id="GO:0004252">
    <property type="term" value="F:serine-type endopeptidase activity"/>
    <property type="evidence" value="ECO:0007669"/>
    <property type="project" value="InterPro"/>
</dbReference>
<reference evidence="10 11" key="1">
    <citation type="journal article" date="2015" name="Genome Announc.">
        <title>Expanding the biotechnology potential of lactobacilli through comparative genomics of 213 strains and associated genera.</title>
        <authorList>
            <person name="Sun Z."/>
            <person name="Harris H.M."/>
            <person name="McCann A."/>
            <person name="Guo C."/>
            <person name="Argimon S."/>
            <person name="Zhang W."/>
            <person name="Yang X."/>
            <person name="Jeffery I.B."/>
            <person name="Cooney J.C."/>
            <person name="Kagawa T.F."/>
            <person name="Liu W."/>
            <person name="Song Y."/>
            <person name="Salvetti E."/>
            <person name="Wrobel A."/>
            <person name="Rasinkangas P."/>
            <person name="Parkhill J."/>
            <person name="Rea M.C."/>
            <person name="O'Sullivan O."/>
            <person name="Ritari J."/>
            <person name="Douillard F.P."/>
            <person name="Paul Ross R."/>
            <person name="Yang R."/>
            <person name="Briner A.E."/>
            <person name="Felis G.E."/>
            <person name="de Vos W.M."/>
            <person name="Barrangou R."/>
            <person name="Klaenhammer T.R."/>
            <person name="Caufield P.W."/>
            <person name="Cui Y."/>
            <person name="Zhang H."/>
            <person name="O'Toole P.W."/>
        </authorList>
    </citation>
    <scope>NUCLEOTIDE SEQUENCE [LARGE SCALE GENOMIC DNA]</scope>
    <source>
        <strain evidence="8 11">ATCC BAA-66</strain>
        <strain evidence="9 10">DSM 13344</strain>
    </source>
</reference>
<dbReference type="EMBL" id="JQAT01000006">
    <property type="protein sequence ID" value="KRN27742.1"/>
    <property type="molecule type" value="Genomic_DNA"/>
</dbReference>
<dbReference type="AlphaFoldDB" id="A0A0R2FV71"/>
<dbReference type="NCBIfam" id="NF045542">
    <property type="entry name" value="Clp_rel_HeadMat"/>
    <property type="match status" value="1"/>
</dbReference>
<dbReference type="InterPro" id="IPR029045">
    <property type="entry name" value="ClpP/crotonase-like_dom_sf"/>
</dbReference>
<dbReference type="PRINTS" id="PR00127">
    <property type="entry name" value="CLPPROTEASEP"/>
</dbReference>
<evidence type="ECO:0000256" key="3">
    <source>
        <dbReference type="ARBA" id="ARBA00022670"/>
    </source>
</evidence>
<dbReference type="GO" id="GO:0006515">
    <property type="term" value="P:protein quality control for misfolded or incompletely synthesized proteins"/>
    <property type="evidence" value="ECO:0007669"/>
    <property type="project" value="TreeGrafter"/>
</dbReference>
<dbReference type="RefSeq" id="WP_057770738.1">
    <property type="nucleotide sequence ID" value="NZ_JQAT01000006.1"/>
</dbReference>
<dbReference type="InterPro" id="IPR023562">
    <property type="entry name" value="ClpP/TepA"/>
</dbReference>